<reference evidence="1 2" key="1">
    <citation type="submission" date="2021-03" db="EMBL/GenBank/DDBJ databases">
        <title>Caproiciproducens sp. nov. isolated from feces of cow.</title>
        <authorList>
            <person name="Choi J.-Y."/>
        </authorList>
    </citation>
    <scope>NUCLEOTIDE SEQUENCE [LARGE SCALE GENOMIC DNA]</scope>
    <source>
        <strain evidence="1 2">AGMB10547</strain>
    </source>
</reference>
<dbReference type="Proteomes" id="UP000719942">
    <property type="component" value="Unassembled WGS sequence"/>
</dbReference>
<dbReference type="EMBL" id="JAGFNZ010000003">
    <property type="protein sequence ID" value="MBW7573155.1"/>
    <property type="molecule type" value="Genomic_DNA"/>
</dbReference>
<name>A0ABS7DQR2_9FIRM</name>
<organism evidence="1 2">
    <name type="scientific">Caproiciproducens faecalis</name>
    <dbReference type="NCBI Taxonomy" id="2820301"/>
    <lineage>
        <taxon>Bacteria</taxon>
        <taxon>Bacillati</taxon>
        <taxon>Bacillota</taxon>
        <taxon>Clostridia</taxon>
        <taxon>Eubacteriales</taxon>
        <taxon>Acutalibacteraceae</taxon>
        <taxon>Caproiciproducens</taxon>
    </lineage>
</organism>
<evidence type="ECO:0000313" key="2">
    <source>
        <dbReference type="Proteomes" id="UP000719942"/>
    </source>
</evidence>
<evidence type="ECO:0000313" key="1">
    <source>
        <dbReference type="EMBL" id="MBW7573155.1"/>
    </source>
</evidence>
<proteinExistence type="predicted"/>
<dbReference type="RefSeq" id="WP_219965548.1">
    <property type="nucleotide sequence ID" value="NZ_JAGFNZ010000003.1"/>
</dbReference>
<gene>
    <name evidence="1" type="ORF">J5W02_10060</name>
</gene>
<sequence>MDSVVNSQRLSDSSIDLNEKLRTSIYLKKDAYLKIDSLIKLTGTNQSRNDIIESAIDFYFGYSTSQHNQDYLCGVFGSKIEGLVNNLATRISKSNFRNAVESDMITRMLATVFEIDRNKYDKLRAKAIQDVKRMNGSIDILEAVNESEEDIR</sequence>
<protein>
    <recommendedName>
        <fullName evidence="3">Ribbon-helix-helix protein CopG domain-containing protein</fullName>
    </recommendedName>
</protein>
<comment type="caution">
    <text evidence="1">The sequence shown here is derived from an EMBL/GenBank/DDBJ whole genome shotgun (WGS) entry which is preliminary data.</text>
</comment>
<accession>A0ABS7DQR2</accession>
<keyword evidence="2" id="KW-1185">Reference proteome</keyword>
<evidence type="ECO:0008006" key="3">
    <source>
        <dbReference type="Google" id="ProtNLM"/>
    </source>
</evidence>